<dbReference type="STRING" id="1156394.T0QNY2"/>
<evidence type="ECO:0000313" key="11">
    <source>
        <dbReference type="Proteomes" id="UP000030762"/>
    </source>
</evidence>
<keyword evidence="5" id="KW-0560">Oxidoreductase</keyword>
<evidence type="ECO:0000256" key="2">
    <source>
        <dbReference type="ARBA" id="ARBA00012360"/>
    </source>
</evidence>
<dbReference type="CDD" id="cd19165">
    <property type="entry name" value="HemeO"/>
    <property type="match status" value="1"/>
</dbReference>
<evidence type="ECO:0000256" key="5">
    <source>
        <dbReference type="ARBA" id="ARBA00023002"/>
    </source>
</evidence>
<dbReference type="GeneID" id="19947562"/>
<dbReference type="EMBL" id="JH767150">
    <property type="protein sequence ID" value="EQC35545.1"/>
    <property type="molecule type" value="Genomic_DNA"/>
</dbReference>
<dbReference type="GO" id="GO:0006979">
    <property type="term" value="P:response to oxidative stress"/>
    <property type="evidence" value="ECO:0007669"/>
    <property type="project" value="TreeGrafter"/>
</dbReference>
<dbReference type="eggNOG" id="KOG4480">
    <property type="taxonomic scope" value="Eukaryota"/>
</dbReference>
<dbReference type="InterPro" id="IPR016084">
    <property type="entry name" value="Haem_Oase-like_multi-hlx"/>
</dbReference>
<keyword evidence="9" id="KW-0472">Membrane</keyword>
<dbReference type="OMA" id="HACQLAM"/>
<comment type="similarity">
    <text evidence="1">Belongs to the heme oxygenase family.</text>
</comment>
<evidence type="ECO:0000256" key="6">
    <source>
        <dbReference type="ARBA" id="ARBA00023004"/>
    </source>
</evidence>
<dbReference type="Proteomes" id="UP000030762">
    <property type="component" value="Unassembled WGS sequence"/>
</dbReference>
<dbReference type="InterPro" id="IPR018207">
    <property type="entry name" value="Haem_oxygenase_CS"/>
</dbReference>
<dbReference type="FunFam" id="1.20.910.10:FF:000001">
    <property type="entry name" value="Heme oxygenase 1"/>
    <property type="match status" value="1"/>
</dbReference>
<protein>
    <recommendedName>
        <fullName evidence="2">heme oxygenase (biliverdin-producing)</fullName>
        <ecNumber evidence="2">1.14.14.18</ecNumber>
    </recommendedName>
</protein>
<dbReference type="GO" id="GO:0042167">
    <property type="term" value="P:heme catabolic process"/>
    <property type="evidence" value="ECO:0007669"/>
    <property type="project" value="TreeGrafter"/>
</dbReference>
<reference evidence="10 11" key="1">
    <citation type="submission" date="2012-04" db="EMBL/GenBank/DDBJ databases">
        <title>The Genome Sequence of Saprolegnia declina VS20.</title>
        <authorList>
            <consortium name="The Broad Institute Genome Sequencing Platform"/>
            <person name="Russ C."/>
            <person name="Nusbaum C."/>
            <person name="Tyler B."/>
            <person name="van West P."/>
            <person name="Dieguez-Uribeondo J."/>
            <person name="de Bruijn I."/>
            <person name="Tripathy S."/>
            <person name="Jiang R."/>
            <person name="Young S.K."/>
            <person name="Zeng Q."/>
            <person name="Gargeya S."/>
            <person name="Fitzgerald M."/>
            <person name="Haas B."/>
            <person name="Abouelleil A."/>
            <person name="Alvarado L."/>
            <person name="Arachchi H.M."/>
            <person name="Berlin A."/>
            <person name="Chapman S.B."/>
            <person name="Goldberg J."/>
            <person name="Griggs A."/>
            <person name="Gujja S."/>
            <person name="Hansen M."/>
            <person name="Howarth C."/>
            <person name="Imamovic A."/>
            <person name="Larimer J."/>
            <person name="McCowen C."/>
            <person name="Montmayeur A."/>
            <person name="Murphy C."/>
            <person name="Neiman D."/>
            <person name="Pearson M."/>
            <person name="Priest M."/>
            <person name="Roberts A."/>
            <person name="Saif S."/>
            <person name="Shea T."/>
            <person name="Sisk P."/>
            <person name="Sykes S."/>
            <person name="Wortman J."/>
            <person name="Nusbaum C."/>
            <person name="Birren B."/>
        </authorList>
    </citation>
    <scope>NUCLEOTIDE SEQUENCE [LARGE SCALE GENOMIC DNA]</scope>
    <source>
        <strain evidence="10 11">VS20</strain>
    </source>
</reference>
<dbReference type="OrthoDB" id="652091at2759"/>
<dbReference type="VEuPathDB" id="FungiDB:SDRG_06835"/>
<keyword evidence="4" id="KW-0479">Metal-binding</keyword>
<dbReference type="GO" id="GO:0004392">
    <property type="term" value="F:heme oxygenase (decyclizing) activity"/>
    <property type="evidence" value="ECO:0007669"/>
    <property type="project" value="UniProtKB-EC"/>
</dbReference>
<sequence>MTATTIEENCPAFDNGCPFKDAKERVADCTFFAKGCPFKETKDMTALYDELQAAIPASHHETGTAAAESVLAMFQSIHTVSRTKKTEVGACPVFVTTCPFKTITKDGRPLVDELQMRAWGQFNDDSSSEDEAPPRKQGHLAEDLKYGTKKSHKEAENVHFIREFIKGRINKDAYKTMVAMFYYVYGELEEQMRRAYALRDPIFSPLHFPDELERKKALEVDLAYYYGPNWASTMPAMTPATKEYIARLQYIGTNEPSILVAHAYTRYLGDLSGGQILKKIAIKALGLENGNGTAFYDFKNMTTTHKVFKNKYRDALNNLHVTQAISDRLVEEANLAFLLNMKLFEELDVLSGFNTPEQQQADAILRRRQAETAPKEVETRTGGVCPFAKMVGQPGIKELAMKYHGDDMSADEFDELKAEYDAAKWEARKKLLKQYSVSMLVMGAAVGLSLFFKQH</sequence>
<dbReference type="SUPFAM" id="SSF48613">
    <property type="entry name" value="Heme oxygenase-like"/>
    <property type="match status" value="1"/>
</dbReference>
<keyword evidence="11" id="KW-1185">Reference proteome</keyword>
<dbReference type="InParanoid" id="T0QNY2"/>
<dbReference type="Gene3D" id="1.20.910.10">
    <property type="entry name" value="Heme oxygenase-like"/>
    <property type="match status" value="1"/>
</dbReference>
<proteinExistence type="inferred from homology"/>
<dbReference type="GO" id="GO:0046872">
    <property type="term" value="F:metal ion binding"/>
    <property type="evidence" value="ECO:0007669"/>
    <property type="project" value="UniProtKB-KW"/>
</dbReference>
<feature type="region of interest" description="Disordered" evidence="8">
    <location>
        <begin position="122"/>
        <end position="143"/>
    </location>
</feature>
<dbReference type="PROSITE" id="PS00593">
    <property type="entry name" value="HEME_OXYGENASE"/>
    <property type="match status" value="1"/>
</dbReference>
<comment type="catalytic activity">
    <reaction evidence="7">
        <text>heme b + 3 reduced [NADPH--hemoprotein reductase] + 3 O2 = biliverdin IXalpha + CO + Fe(2+) + 3 oxidized [NADPH--hemoprotein reductase] + 3 H2O + H(+)</text>
        <dbReference type="Rhea" id="RHEA:21764"/>
        <dbReference type="Rhea" id="RHEA-COMP:11964"/>
        <dbReference type="Rhea" id="RHEA-COMP:11965"/>
        <dbReference type="ChEBI" id="CHEBI:15377"/>
        <dbReference type="ChEBI" id="CHEBI:15378"/>
        <dbReference type="ChEBI" id="CHEBI:15379"/>
        <dbReference type="ChEBI" id="CHEBI:17245"/>
        <dbReference type="ChEBI" id="CHEBI:29033"/>
        <dbReference type="ChEBI" id="CHEBI:57618"/>
        <dbReference type="ChEBI" id="CHEBI:57991"/>
        <dbReference type="ChEBI" id="CHEBI:58210"/>
        <dbReference type="ChEBI" id="CHEBI:60344"/>
        <dbReference type="EC" id="1.14.14.18"/>
    </reaction>
</comment>
<dbReference type="PRINTS" id="PR00088">
    <property type="entry name" value="HAEMOXYGNASE"/>
</dbReference>
<evidence type="ECO:0000256" key="9">
    <source>
        <dbReference type="SAM" id="Phobius"/>
    </source>
</evidence>
<evidence type="ECO:0000313" key="10">
    <source>
        <dbReference type="EMBL" id="EQC35545.1"/>
    </source>
</evidence>
<evidence type="ECO:0000256" key="3">
    <source>
        <dbReference type="ARBA" id="ARBA00022617"/>
    </source>
</evidence>
<name>T0QNY2_SAPDV</name>
<evidence type="ECO:0000256" key="7">
    <source>
        <dbReference type="ARBA" id="ARBA00048328"/>
    </source>
</evidence>
<dbReference type="Pfam" id="PF01126">
    <property type="entry name" value="Heme_oxygenase"/>
    <property type="match status" value="1"/>
</dbReference>
<dbReference type="GO" id="GO:0020037">
    <property type="term" value="F:heme binding"/>
    <property type="evidence" value="ECO:0007669"/>
    <property type="project" value="TreeGrafter"/>
</dbReference>
<keyword evidence="9" id="KW-1133">Transmembrane helix</keyword>
<dbReference type="PANTHER" id="PTHR10720:SF0">
    <property type="entry name" value="HEME OXYGENASE"/>
    <property type="match status" value="1"/>
</dbReference>
<gene>
    <name evidence="10" type="ORF">SDRG_06835</name>
</gene>
<dbReference type="InterPro" id="IPR002051">
    <property type="entry name" value="Haem_Oase"/>
</dbReference>
<feature type="transmembrane region" description="Helical" evidence="9">
    <location>
        <begin position="435"/>
        <end position="452"/>
    </location>
</feature>
<evidence type="ECO:0000256" key="4">
    <source>
        <dbReference type="ARBA" id="ARBA00022723"/>
    </source>
</evidence>
<keyword evidence="9" id="KW-0812">Transmembrane</keyword>
<dbReference type="AlphaFoldDB" id="T0QNY2"/>
<dbReference type="PANTHER" id="PTHR10720">
    <property type="entry name" value="HEME OXYGENASE"/>
    <property type="match status" value="1"/>
</dbReference>
<keyword evidence="6" id="KW-0408">Iron</keyword>
<dbReference type="InterPro" id="IPR016053">
    <property type="entry name" value="Haem_Oase-like"/>
</dbReference>
<dbReference type="RefSeq" id="XP_008610862.1">
    <property type="nucleotide sequence ID" value="XM_008612640.1"/>
</dbReference>
<evidence type="ECO:0000256" key="1">
    <source>
        <dbReference type="ARBA" id="ARBA00006134"/>
    </source>
</evidence>
<keyword evidence="3" id="KW-0349">Heme</keyword>
<organism evidence="10 11">
    <name type="scientific">Saprolegnia diclina (strain VS20)</name>
    <dbReference type="NCBI Taxonomy" id="1156394"/>
    <lineage>
        <taxon>Eukaryota</taxon>
        <taxon>Sar</taxon>
        <taxon>Stramenopiles</taxon>
        <taxon>Oomycota</taxon>
        <taxon>Saprolegniomycetes</taxon>
        <taxon>Saprolegniales</taxon>
        <taxon>Saprolegniaceae</taxon>
        <taxon>Saprolegnia</taxon>
    </lineage>
</organism>
<dbReference type="GO" id="GO:0006788">
    <property type="term" value="P:heme oxidation"/>
    <property type="evidence" value="ECO:0007669"/>
    <property type="project" value="InterPro"/>
</dbReference>
<evidence type="ECO:0000256" key="8">
    <source>
        <dbReference type="SAM" id="MobiDB-lite"/>
    </source>
</evidence>
<accession>T0QNY2</accession>
<dbReference type="EC" id="1.14.14.18" evidence="2"/>